<evidence type="ECO:0000313" key="2">
    <source>
        <dbReference type="Proteomes" id="UP000323300"/>
    </source>
</evidence>
<dbReference type="AlphaFoldDB" id="A0A1I3XXM3"/>
<organism evidence="1 2">
    <name type="scientific">Neomesorhizobium albiziae</name>
    <dbReference type="NCBI Taxonomy" id="335020"/>
    <lineage>
        <taxon>Bacteria</taxon>
        <taxon>Pseudomonadati</taxon>
        <taxon>Pseudomonadota</taxon>
        <taxon>Alphaproteobacteria</taxon>
        <taxon>Hyphomicrobiales</taxon>
        <taxon>Phyllobacteriaceae</taxon>
        <taxon>Neomesorhizobium</taxon>
    </lineage>
</organism>
<protein>
    <submittedName>
        <fullName evidence="1">Uncharacterized protein</fullName>
    </submittedName>
</protein>
<dbReference type="Proteomes" id="UP000323300">
    <property type="component" value="Unassembled WGS sequence"/>
</dbReference>
<evidence type="ECO:0000313" key="1">
    <source>
        <dbReference type="EMBL" id="SFK24019.1"/>
    </source>
</evidence>
<name>A0A1I3XXM3_9HYPH</name>
<dbReference type="EMBL" id="FOSL01000004">
    <property type="protein sequence ID" value="SFK24019.1"/>
    <property type="molecule type" value="Genomic_DNA"/>
</dbReference>
<accession>A0A1I3XXM3</accession>
<keyword evidence="2" id="KW-1185">Reference proteome</keyword>
<proteinExistence type="predicted"/>
<gene>
    <name evidence="1" type="ORF">SAMN04488498_10415</name>
</gene>
<dbReference type="RefSeq" id="WP_149759710.1">
    <property type="nucleotide sequence ID" value="NZ_BSPE01000007.1"/>
</dbReference>
<reference evidence="1 2" key="1">
    <citation type="submission" date="2016-10" db="EMBL/GenBank/DDBJ databases">
        <authorList>
            <person name="Varghese N."/>
            <person name="Submissions S."/>
        </authorList>
    </citation>
    <scope>NUCLEOTIDE SEQUENCE [LARGE SCALE GENOMIC DNA]</scope>
    <source>
        <strain evidence="1 2">DSM 21822</strain>
    </source>
</reference>
<sequence>MFTRHPGCTLEAKIDLAAQTFADRNQWLPPYRRIAALRRLATLFGEQKDHRLYATISSNPGVARSWLCQSAPDSYEANNRLN</sequence>